<evidence type="ECO:0000256" key="3">
    <source>
        <dbReference type="ARBA" id="ARBA00022840"/>
    </source>
</evidence>
<dbReference type="FunFam" id="3.40.50.300:FF:000216">
    <property type="entry name" value="Type VII secretion ATPase EccA"/>
    <property type="match status" value="3"/>
</dbReference>
<dbReference type="InterPro" id="IPR041627">
    <property type="entry name" value="AAA_lid_6"/>
</dbReference>
<dbReference type="InterPro" id="IPR003959">
    <property type="entry name" value="ATPase_AAA_core"/>
</dbReference>
<keyword evidence="2" id="KW-0547">Nucleotide-binding</keyword>
<dbReference type="Gene3D" id="3.40.50.300">
    <property type="entry name" value="P-loop containing nucleotide triphosphate hydrolases"/>
    <property type="match status" value="5"/>
</dbReference>
<feature type="region of interest" description="Disordered" evidence="4">
    <location>
        <begin position="1785"/>
        <end position="1808"/>
    </location>
</feature>
<dbReference type="InterPro" id="IPR041677">
    <property type="entry name" value="DNA2/NAM7_AAA_11"/>
</dbReference>
<dbReference type="GO" id="GO:0016887">
    <property type="term" value="F:ATP hydrolysis activity"/>
    <property type="evidence" value="ECO:0007669"/>
    <property type="project" value="InterPro"/>
</dbReference>
<feature type="domain" description="AAA+ ATPase" evidence="5">
    <location>
        <begin position="1301"/>
        <end position="1437"/>
    </location>
</feature>
<feature type="compositionally biased region" description="Pro residues" evidence="4">
    <location>
        <begin position="2137"/>
        <end position="2153"/>
    </location>
</feature>
<dbReference type="PANTHER" id="PTHR43392">
    <property type="entry name" value="AAA-TYPE ATPASE FAMILY PROTEIN / ANKYRIN REPEAT FAMILY PROTEIN"/>
    <property type="match status" value="1"/>
</dbReference>
<dbReference type="Pfam" id="PF17866">
    <property type="entry name" value="AAA_lid_6"/>
    <property type="match status" value="2"/>
</dbReference>
<keyword evidence="3" id="KW-0067">ATP-binding</keyword>
<dbReference type="CDD" id="cd17936">
    <property type="entry name" value="EEXXEc_NFX1"/>
    <property type="match status" value="1"/>
</dbReference>
<feature type="domain" description="AAA+ ATPase" evidence="5">
    <location>
        <begin position="1582"/>
        <end position="1728"/>
    </location>
</feature>
<evidence type="ECO:0000256" key="2">
    <source>
        <dbReference type="ARBA" id="ARBA00022741"/>
    </source>
</evidence>
<dbReference type="PANTHER" id="PTHR43392:SF2">
    <property type="entry name" value="AAA-TYPE ATPASE FAMILY PROTEIN _ ANKYRIN REPEAT FAMILY PROTEIN"/>
    <property type="match status" value="1"/>
</dbReference>
<protein>
    <submittedName>
        <fullName evidence="6">P-loop containing nucleoside triphosphate hydrolase protein</fullName>
    </submittedName>
</protein>
<evidence type="ECO:0000259" key="5">
    <source>
        <dbReference type="SMART" id="SM00382"/>
    </source>
</evidence>
<feature type="region of interest" description="Disordered" evidence="4">
    <location>
        <begin position="1200"/>
        <end position="1251"/>
    </location>
</feature>
<dbReference type="InterPro" id="IPR041679">
    <property type="entry name" value="DNA2/NAM7-like_C"/>
</dbReference>
<feature type="domain" description="AAA+ ATPase" evidence="5">
    <location>
        <begin position="1860"/>
        <end position="1997"/>
    </location>
</feature>
<name>A0A5C3MW19_9AGAM</name>
<dbReference type="Pfam" id="PF00004">
    <property type="entry name" value="AAA"/>
    <property type="match status" value="3"/>
</dbReference>
<dbReference type="CDD" id="cd18808">
    <property type="entry name" value="SF1_C_Upf1"/>
    <property type="match status" value="1"/>
</dbReference>
<evidence type="ECO:0000256" key="1">
    <source>
        <dbReference type="ARBA" id="ARBA00010378"/>
    </source>
</evidence>
<sequence length="2328" mass="258587">MGLVEGKESLTRRNHQLFLEAIYTATDIVSCVDKIIQGPKGLACLQASMRIDSTATFFNGAAAKLLQAISKSELGEIGGGVYLQQVVLSITEPPIFWRAFKEAFLIGELQGDAQVCFSWLLLQLVLLPSPACDSHRALAHDPAIIDLLINSSHREVRSHAEAIKKVVATASVGDANRFLDDGPGGRHDNDSHDFHEISILPTADELTSQKPPFLRPCAALDDPSTADKRAAIHIDNQFRLLREDMLYEMREELQLIFGTKKGKHRGLVIDGLVLTGLYGGPENSNKSCKWGLTFRLTFDLPILKGVEGAQRKDKIDKDRRILKHQSFTCLIVDGEIAAFPTIHRDENLLAMKPPTIVLQFEGTKSTAKALLAIRTARQIRLLQIDTAIFAYEPILQALKETTALPLSDELLFFEGGAINEAPGQPSSVINAIKQDPLRDLQSLLNTQKPVKLDEAQCRSLLSGLSQSVSLIQGPPGTGKSFLGALLAKIIHDHTSKTVLVVCFTNHALDQFLEDLLAIGIPSDSMIRLGGKSTSATEHLTLRSQARVAHTRSKTDWKVIDALKARANDHSRSLKSAFGLYEHFSSDYAPIMELLEFEHPEYFEAFQVPESNDGSIRVGKKGRAVGAHYLIDRWRRGQDAGIFSRYPSVMAGADIWVMAPDVRYSQWSRWVREILAGLVEPLANAGNEYNRCVGEIDRRFSDGDTAIIAAKRIIGCTTTGAAKYRQDIRAANADTLLVEEAGEILESHILTALSPKTQQLILIGDHKQLRPKVNNYTLTVEKGEGFDLNRSLFERLVLRGYPHETLKAQHRMRPEISRFVRELTYPELLDAPKTQGRPDLRGVTNNVVFIDHDKPEGDDSDLRESRDITMKASKQNIFEAEMVLKIVRYLAQQGYGTDKMVVLTPYLGQLRMLRSELEKEIDPILNDLDTYDLVRAGLLTPAASKAIKKPLRIATIDNYQGEESDVVIVSLTRSNTQNDIGFMFSPERLNVLLSRARDAFIMIGNASTFMKSRKGGEIWSKLFGMLQQGGHMYTGLPARCERHPDRQVLLQAPDDFDRECPDGGCLQPCAAVLSCGLHTCPSKCHQLADHSRMRCEQQLVKTCASGHRQRWRCHQGDPISCKKCDQQARLDEKKRKEEFDLQEKRDAEQREHVRKMAELDQKIAVERAAIRDAQLAAERAAAEQQKRQDLKTATELSKQAAVSATQSVRTSTVSPVPSPVLASTHRSNSPISAAPQATQEASRPEPTAEDRWEDQKRAFGASNSAIDSLMALTGLEDVKKRFLSIKDKVDTAARQNTSLSDERFNACMLGNPGTGKTTVARLYGAFLASSGIIPGNMFIETTGSRLGNEGVSGVKKQLEEVVNAGGGTIFVDEAYQLTDDHNPEGKKVLDFLLAEMEIQVGKVVFVFAGYKKEMESFFEHNPGLTSRVPITFQFKDYEDDQLLDMLDKSVQKQWQGRMKVDDPDGIRGLAGRIAVRRLGRGRGTKGFGNARALTNMFSKIKERQASRLSKARRGGRAADDYLLVQEDLIGPKPSNVVQESKAWKKLQGLIGLGAVKKTVEHLLLMVETNYERELIEKEPNQVPLNRVFLGSPGTGKTTVAKLYGQILAELGLLSNGEVVVKNPADFIGSHLGQSEKQTKSILATTVGKVLVIDEAYMLYDGSAGKGGADSYKTAVIDTIVAEVQSVPGDDRCVLLLGYKEQMEEMFQNVNPGLVRRFALDDAFPFADYTDDELMEALELKLKEQDLTATDRAKQVAIETLSRLRNRPNFGNIGEVENLLGKAKTRYQGRQATLPPEKRSPDGSFEPEDFDPEFARAEQASENLTKLFADVIGCDAIIQKLATWQTMAKNMKSLGRDPREHVPTNFIFKGPPGTGKTTTARKMGQVYYDMGFLSSVEVVECSVSDLVGQYVGQTGPKTRKEFEKALGRVLFVDEAYRLGEGHFAKEAIDEIVDILTQERFRGKLIVILAGYDQEMNQLLRVNSGLASRFPEEICFANMSSDHCLQVLKAKLAKQSVLLDALEEEGGAAYDKMVAILDELCSLPSWGNARDMETLATQMMTIVYASSSISTAAGANKSFSISDQEAIACLDRMLSVRRERLTNVLPTQGRQSSAASEMTDYQTATPPPPMQASVSTQKAAPPPKPSTPPLSKPAKPPRQNHRNVPPAQVQHRNSSGHPANNSGRDPGVSDAVWQQLQRDRQVVERERQRVERACRDAENQRRAAERKEKEAREAAARLEAQLRAAKEAKEREELMRKREAERLRELKMREEKARWEAKRREEERKRQEEARVQAKLRNMGVCVAGFQWIRQGGGYRCAGGSHFIDNAQLGI</sequence>
<dbReference type="STRING" id="5364.A0A5C3MW19"/>
<dbReference type="EMBL" id="ML213519">
    <property type="protein sequence ID" value="TFK48386.1"/>
    <property type="molecule type" value="Genomic_DNA"/>
</dbReference>
<dbReference type="FunFam" id="3.40.50.300:FF:001660">
    <property type="entry name" value="NF-X1 finger and helicase protein, putative"/>
    <property type="match status" value="1"/>
</dbReference>
<dbReference type="GO" id="GO:0005524">
    <property type="term" value="F:ATP binding"/>
    <property type="evidence" value="ECO:0007669"/>
    <property type="project" value="UniProtKB-KW"/>
</dbReference>
<dbReference type="Proteomes" id="UP000305948">
    <property type="component" value="Unassembled WGS sequence"/>
</dbReference>
<dbReference type="InterPro" id="IPR047187">
    <property type="entry name" value="SF1_C_Upf1"/>
</dbReference>
<keyword evidence="7" id="KW-1185">Reference proteome</keyword>
<feature type="compositionally biased region" description="Low complexity" evidence="4">
    <location>
        <begin position="1204"/>
        <end position="1214"/>
    </location>
</feature>
<feature type="region of interest" description="Disordered" evidence="4">
    <location>
        <begin position="2099"/>
        <end position="2196"/>
    </location>
</feature>
<feature type="compositionally biased region" description="Polar residues" evidence="4">
    <location>
        <begin position="2167"/>
        <end position="2180"/>
    </location>
</feature>
<dbReference type="CDD" id="cd06008">
    <property type="entry name" value="NF-X1-zinc-finger"/>
    <property type="match status" value="1"/>
</dbReference>
<feature type="compositionally biased region" description="Polar residues" evidence="4">
    <location>
        <begin position="1223"/>
        <end position="1240"/>
    </location>
</feature>
<evidence type="ECO:0000313" key="7">
    <source>
        <dbReference type="Proteomes" id="UP000305948"/>
    </source>
</evidence>
<feature type="domain" description="AAA+ ATPase" evidence="5">
    <location>
        <begin position="465"/>
        <end position="887"/>
    </location>
</feature>
<dbReference type="InterPro" id="IPR027417">
    <property type="entry name" value="P-loop_NTPase"/>
</dbReference>
<dbReference type="SMART" id="SM00382">
    <property type="entry name" value="AAA"/>
    <property type="match status" value="4"/>
</dbReference>
<keyword evidence="6" id="KW-0378">Hydrolase</keyword>
<feature type="region of interest" description="Disordered" evidence="4">
    <location>
        <begin position="2208"/>
        <end position="2229"/>
    </location>
</feature>
<organism evidence="6 7">
    <name type="scientific">Heliocybe sulcata</name>
    <dbReference type="NCBI Taxonomy" id="5364"/>
    <lineage>
        <taxon>Eukaryota</taxon>
        <taxon>Fungi</taxon>
        <taxon>Dikarya</taxon>
        <taxon>Basidiomycota</taxon>
        <taxon>Agaricomycotina</taxon>
        <taxon>Agaricomycetes</taxon>
        <taxon>Gloeophyllales</taxon>
        <taxon>Gloeophyllaceae</taxon>
        <taxon>Heliocybe</taxon>
    </lineage>
</organism>
<feature type="compositionally biased region" description="Basic and acidic residues" evidence="4">
    <location>
        <begin position="1241"/>
        <end position="1251"/>
    </location>
</feature>
<evidence type="ECO:0000313" key="6">
    <source>
        <dbReference type="EMBL" id="TFK48386.1"/>
    </source>
</evidence>
<reference evidence="6 7" key="1">
    <citation type="journal article" date="2019" name="Nat. Ecol. Evol.">
        <title>Megaphylogeny resolves global patterns of mushroom evolution.</title>
        <authorList>
            <person name="Varga T."/>
            <person name="Krizsan K."/>
            <person name="Foldi C."/>
            <person name="Dima B."/>
            <person name="Sanchez-Garcia M."/>
            <person name="Sanchez-Ramirez S."/>
            <person name="Szollosi G.J."/>
            <person name="Szarkandi J.G."/>
            <person name="Papp V."/>
            <person name="Albert L."/>
            <person name="Andreopoulos W."/>
            <person name="Angelini C."/>
            <person name="Antonin V."/>
            <person name="Barry K.W."/>
            <person name="Bougher N.L."/>
            <person name="Buchanan P."/>
            <person name="Buyck B."/>
            <person name="Bense V."/>
            <person name="Catcheside P."/>
            <person name="Chovatia M."/>
            <person name="Cooper J."/>
            <person name="Damon W."/>
            <person name="Desjardin D."/>
            <person name="Finy P."/>
            <person name="Geml J."/>
            <person name="Haridas S."/>
            <person name="Hughes K."/>
            <person name="Justo A."/>
            <person name="Karasinski D."/>
            <person name="Kautmanova I."/>
            <person name="Kiss B."/>
            <person name="Kocsube S."/>
            <person name="Kotiranta H."/>
            <person name="LaButti K.M."/>
            <person name="Lechner B.E."/>
            <person name="Liimatainen K."/>
            <person name="Lipzen A."/>
            <person name="Lukacs Z."/>
            <person name="Mihaltcheva S."/>
            <person name="Morgado L.N."/>
            <person name="Niskanen T."/>
            <person name="Noordeloos M.E."/>
            <person name="Ohm R.A."/>
            <person name="Ortiz-Santana B."/>
            <person name="Ovrebo C."/>
            <person name="Racz N."/>
            <person name="Riley R."/>
            <person name="Savchenko A."/>
            <person name="Shiryaev A."/>
            <person name="Soop K."/>
            <person name="Spirin V."/>
            <person name="Szebenyi C."/>
            <person name="Tomsovsky M."/>
            <person name="Tulloss R.E."/>
            <person name="Uehling J."/>
            <person name="Grigoriev I.V."/>
            <person name="Vagvolgyi C."/>
            <person name="Papp T."/>
            <person name="Martin F.M."/>
            <person name="Miettinen O."/>
            <person name="Hibbett D.S."/>
            <person name="Nagy L.G."/>
        </authorList>
    </citation>
    <scope>NUCLEOTIDE SEQUENCE [LARGE SCALE GENOMIC DNA]</scope>
    <source>
        <strain evidence="6 7">OMC1185</strain>
    </source>
</reference>
<dbReference type="FunFam" id="1.10.8.60:FF:000160">
    <property type="entry name" value="WGS project CABT00000000 data, contig 2.55"/>
    <property type="match status" value="1"/>
</dbReference>
<dbReference type="PRINTS" id="PR00819">
    <property type="entry name" value="CBXCFQXSUPER"/>
</dbReference>
<dbReference type="Gene3D" id="1.10.8.60">
    <property type="match status" value="2"/>
</dbReference>
<dbReference type="InterPro" id="IPR003593">
    <property type="entry name" value="AAA+_ATPase"/>
</dbReference>
<dbReference type="GO" id="GO:0004386">
    <property type="term" value="F:helicase activity"/>
    <property type="evidence" value="ECO:0007669"/>
    <property type="project" value="InterPro"/>
</dbReference>
<evidence type="ECO:0000256" key="4">
    <source>
        <dbReference type="SAM" id="MobiDB-lite"/>
    </source>
</evidence>
<feature type="compositionally biased region" description="Polar residues" evidence="4">
    <location>
        <begin position="2101"/>
        <end position="2121"/>
    </location>
</feature>
<dbReference type="InterPro" id="IPR050773">
    <property type="entry name" value="CbxX/CfxQ_RuBisCO_ESX"/>
</dbReference>
<accession>A0A5C3MW19</accession>
<dbReference type="CDD" id="cd00009">
    <property type="entry name" value="AAA"/>
    <property type="match status" value="3"/>
</dbReference>
<dbReference type="Pfam" id="PF13087">
    <property type="entry name" value="AAA_12"/>
    <property type="match status" value="1"/>
</dbReference>
<proteinExistence type="inferred from homology"/>
<dbReference type="OrthoDB" id="2423195at2759"/>
<dbReference type="SUPFAM" id="SSF52540">
    <property type="entry name" value="P-loop containing nucleoside triphosphate hydrolases"/>
    <property type="match status" value="4"/>
</dbReference>
<gene>
    <name evidence="6" type="ORF">OE88DRAFT_1664152</name>
</gene>
<comment type="similarity">
    <text evidence="1">Belongs to the CbxX/CfxQ family.</text>
</comment>
<dbReference type="InterPro" id="IPR000641">
    <property type="entry name" value="CbxX/CfxQ"/>
</dbReference>
<dbReference type="Pfam" id="PF13086">
    <property type="entry name" value="AAA_11"/>
    <property type="match status" value="1"/>
</dbReference>